<evidence type="ECO:0000313" key="1">
    <source>
        <dbReference type="EMBL" id="MFC0201940.1"/>
    </source>
</evidence>
<keyword evidence="2" id="KW-1185">Reference proteome</keyword>
<evidence type="ECO:0008006" key="3">
    <source>
        <dbReference type="Google" id="ProtNLM"/>
    </source>
</evidence>
<comment type="caution">
    <text evidence="1">The sequence shown here is derived from an EMBL/GenBank/DDBJ whole genome shotgun (WGS) entry which is preliminary data.</text>
</comment>
<reference evidence="1 2" key="1">
    <citation type="submission" date="2024-09" db="EMBL/GenBank/DDBJ databases">
        <authorList>
            <person name="Sun Q."/>
            <person name="Mori K."/>
        </authorList>
    </citation>
    <scope>NUCLEOTIDE SEQUENCE [LARGE SCALE GENOMIC DNA]</scope>
    <source>
        <strain evidence="1 2">CCM 7904</strain>
    </source>
</reference>
<name>A0ABV6CMI2_9RHOB</name>
<sequence length="244" mass="27719">MRDLALAFDGNNEDDMMRHFRRRHAVDPGSQNGVYLYGLLSEDERTRISEGLSCTYTDYLVDVSDTAGGPCMRLRSGVQVPIERRSIFVNCAGSFFRTSGMADRLPCISMHNTIASVNLRDGFHFLSSVAAFSITHLLYRGALRGKGFYTLDHEALFRQNRNAWVGASAAQAYMNQVLTVQTLPVTLLDRCGLDLDRWYPFPRRFAGLLRRRASARRDVAHYCLVLDRMAERFHVHCGPIRQGY</sequence>
<accession>A0ABV6CMI2</accession>
<dbReference type="Proteomes" id="UP001589795">
    <property type="component" value="Unassembled WGS sequence"/>
</dbReference>
<dbReference type="EMBL" id="JBHLWQ010000156">
    <property type="protein sequence ID" value="MFC0201940.1"/>
    <property type="molecule type" value="Genomic_DNA"/>
</dbReference>
<gene>
    <name evidence="1" type="ORF">ACFFIZ_16900</name>
</gene>
<organism evidence="1 2">
    <name type="scientific">Paracoccus rhizosphaerae</name>
    <dbReference type="NCBI Taxonomy" id="1133347"/>
    <lineage>
        <taxon>Bacteria</taxon>
        <taxon>Pseudomonadati</taxon>
        <taxon>Pseudomonadota</taxon>
        <taxon>Alphaproteobacteria</taxon>
        <taxon>Rhodobacterales</taxon>
        <taxon>Paracoccaceae</taxon>
        <taxon>Paracoccus</taxon>
    </lineage>
</organism>
<proteinExistence type="predicted"/>
<evidence type="ECO:0000313" key="2">
    <source>
        <dbReference type="Proteomes" id="UP001589795"/>
    </source>
</evidence>
<dbReference type="RefSeq" id="WP_265508456.1">
    <property type="nucleotide sequence ID" value="NZ_JAOTBE010000079.1"/>
</dbReference>
<protein>
    <recommendedName>
        <fullName evidence="3">FAD dependent oxidoreductase</fullName>
    </recommendedName>
</protein>